<feature type="region of interest" description="Disordered" evidence="1">
    <location>
        <begin position="1"/>
        <end position="35"/>
    </location>
</feature>
<evidence type="ECO:0000313" key="2">
    <source>
        <dbReference type="EMBL" id="AWP18324.1"/>
    </source>
</evidence>
<name>A0A2U9CNW8_SCOMX</name>
<accession>A0A2U9CNW8</accession>
<sequence length="89" mass="9697">MPGEQGSEDEVSMSSLQECTSTSQVQNQSVSARKRGKQAAVKCWIPEEIAAVEKHLKRFIVRQDVPGLFEYSGLPPSLPVCLPARTPVG</sequence>
<dbReference type="Proteomes" id="UP000246464">
    <property type="component" value="Chromosome 19"/>
</dbReference>
<protein>
    <submittedName>
        <fullName evidence="2">Uncharacterized protein</fullName>
    </submittedName>
</protein>
<feature type="compositionally biased region" description="Low complexity" evidence="1">
    <location>
        <begin position="20"/>
        <end position="31"/>
    </location>
</feature>
<evidence type="ECO:0000256" key="1">
    <source>
        <dbReference type="SAM" id="MobiDB-lite"/>
    </source>
</evidence>
<dbReference type="AlphaFoldDB" id="A0A2U9CNW8"/>
<dbReference type="EMBL" id="CP026261">
    <property type="protein sequence ID" value="AWP18324.1"/>
    <property type="molecule type" value="Genomic_DNA"/>
</dbReference>
<organism evidence="2 3">
    <name type="scientific">Scophthalmus maximus</name>
    <name type="common">Turbot</name>
    <name type="synonym">Psetta maxima</name>
    <dbReference type="NCBI Taxonomy" id="52904"/>
    <lineage>
        <taxon>Eukaryota</taxon>
        <taxon>Metazoa</taxon>
        <taxon>Chordata</taxon>
        <taxon>Craniata</taxon>
        <taxon>Vertebrata</taxon>
        <taxon>Euteleostomi</taxon>
        <taxon>Actinopterygii</taxon>
        <taxon>Neopterygii</taxon>
        <taxon>Teleostei</taxon>
        <taxon>Neoteleostei</taxon>
        <taxon>Acanthomorphata</taxon>
        <taxon>Carangaria</taxon>
        <taxon>Pleuronectiformes</taxon>
        <taxon>Pleuronectoidei</taxon>
        <taxon>Scophthalmidae</taxon>
        <taxon>Scophthalmus</taxon>
    </lineage>
</organism>
<gene>
    <name evidence="2" type="ORF">SMAX5B_001395</name>
</gene>
<proteinExistence type="predicted"/>
<reference evidence="2 3" key="1">
    <citation type="submission" date="2017-12" db="EMBL/GenBank/DDBJ databases">
        <title>Integrating genomic resources of turbot (Scophthalmus maximus) in depth evaluation of genetic and physical mapping variation across individuals.</title>
        <authorList>
            <person name="Martinez P."/>
        </authorList>
    </citation>
    <scope>NUCLEOTIDE SEQUENCE [LARGE SCALE GENOMIC DNA]</scope>
</reference>
<keyword evidence="3" id="KW-1185">Reference proteome</keyword>
<evidence type="ECO:0000313" key="3">
    <source>
        <dbReference type="Proteomes" id="UP000246464"/>
    </source>
</evidence>
<feature type="compositionally biased region" description="Acidic residues" evidence="1">
    <location>
        <begin position="1"/>
        <end position="11"/>
    </location>
</feature>